<dbReference type="InterPro" id="IPR029016">
    <property type="entry name" value="GAF-like_dom_sf"/>
</dbReference>
<dbReference type="Proteomes" id="UP000586918">
    <property type="component" value="Unassembled WGS sequence"/>
</dbReference>
<gene>
    <name evidence="1" type="ORF">HF519_03455</name>
</gene>
<evidence type="ECO:0000313" key="1">
    <source>
        <dbReference type="EMBL" id="NMH90653.1"/>
    </source>
</evidence>
<name>A0A848DDK1_9PSEU</name>
<keyword evidence="2" id="KW-1185">Reference proteome</keyword>
<dbReference type="AlphaFoldDB" id="A0A848DDK1"/>
<evidence type="ECO:0000313" key="2">
    <source>
        <dbReference type="Proteomes" id="UP000586918"/>
    </source>
</evidence>
<reference evidence="1 2" key="1">
    <citation type="submission" date="2020-04" db="EMBL/GenBank/DDBJ databases">
        <authorList>
            <person name="Klaysubun C."/>
            <person name="Duangmal K."/>
            <person name="Lipun K."/>
        </authorList>
    </citation>
    <scope>NUCLEOTIDE SEQUENCE [LARGE SCALE GENOMIC DNA]</scope>
    <source>
        <strain evidence="1 2">DSM 45300</strain>
    </source>
</reference>
<evidence type="ECO:0008006" key="3">
    <source>
        <dbReference type="Google" id="ProtNLM"/>
    </source>
</evidence>
<dbReference type="RefSeq" id="WP_169410150.1">
    <property type="nucleotide sequence ID" value="NZ_JAAXKZ010000007.1"/>
</dbReference>
<dbReference type="SUPFAM" id="SSF55781">
    <property type="entry name" value="GAF domain-like"/>
    <property type="match status" value="1"/>
</dbReference>
<protein>
    <recommendedName>
        <fullName evidence="3">GAF domain-containing protein</fullName>
    </recommendedName>
</protein>
<organism evidence="1 2">
    <name type="scientific">Pseudonocardia bannensis</name>
    <dbReference type="NCBI Taxonomy" id="630973"/>
    <lineage>
        <taxon>Bacteria</taxon>
        <taxon>Bacillati</taxon>
        <taxon>Actinomycetota</taxon>
        <taxon>Actinomycetes</taxon>
        <taxon>Pseudonocardiales</taxon>
        <taxon>Pseudonocardiaceae</taxon>
        <taxon>Pseudonocardia</taxon>
    </lineage>
</organism>
<dbReference type="EMBL" id="JAAXKZ010000007">
    <property type="protein sequence ID" value="NMH90653.1"/>
    <property type="molecule type" value="Genomic_DNA"/>
</dbReference>
<proteinExistence type="predicted"/>
<accession>A0A848DDK1</accession>
<comment type="caution">
    <text evidence="1">The sequence shown here is derived from an EMBL/GenBank/DDBJ whole genome shotgun (WGS) entry which is preliminary data.</text>
</comment>
<dbReference type="Gene3D" id="3.30.450.40">
    <property type="match status" value="1"/>
</dbReference>
<sequence>MADVVTHALTPTRLLLELDGDELRVIAQRGFERPLLEFFDLVADEGSACGIAMNRTRRVVVRDVEQSSVFRGIPAGAIMLDAGVRAVRPIPLIGSSGRRPLGVFSTHHRRPGSRTPANRVLSLLAHRAAAWLESVDGTRPDDTLGPA</sequence>